<feature type="non-terminal residue" evidence="2">
    <location>
        <position position="1"/>
    </location>
</feature>
<accession>A0ABN9W3W3</accession>
<protein>
    <submittedName>
        <fullName evidence="2">Uncharacterized protein</fullName>
    </submittedName>
</protein>
<keyword evidence="3" id="KW-1185">Reference proteome</keyword>
<gene>
    <name evidence="2" type="ORF">PCOR1329_LOCUS62985</name>
</gene>
<proteinExistence type="predicted"/>
<evidence type="ECO:0000313" key="2">
    <source>
        <dbReference type="EMBL" id="CAK0879600.1"/>
    </source>
</evidence>
<evidence type="ECO:0000256" key="1">
    <source>
        <dbReference type="SAM" id="MobiDB-lite"/>
    </source>
</evidence>
<comment type="caution">
    <text evidence="2">The sequence shown here is derived from an EMBL/GenBank/DDBJ whole genome shotgun (WGS) entry which is preliminary data.</text>
</comment>
<evidence type="ECO:0000313" key="3">
    <source>
        <dbReference type="Proteomes" id="UP001189429"/>
    </source>
</evidence>
<dbReference type="Proteomes" id="UP001189429">
    <property type="component" value="Unassembled WGS sequence"/>
</dbReference>
<feature type="compositionally biased region" description="Pro residues" evidence="1">
    <location>
        <begin position="113"/>
        <end position="123"/>
    </location>
</feature>
<feature type="region of interest" description="Disordered" evidence="1">
    <location>
        <begin position="96"/>
        <end position="129"/>
    </location>
</feature>
<feature type="compositionally biased region" description="Basic and acidic residues" evidence="1">
    <location>
        <begin position="25"/>
        <end position="35"/>
    </location>
</feature>
<name>A0ABN9W3W3_9DINO</name>
<reference evidence="2" key="1">
    <citation type="submission" date="2023-10" db="EMBL/GenBank/DDBJ databases">
        <authorList>
            <person name="Chen Y."/>
            <person name="Shah S."/>
            <person name="Dougan E. K."/>
            <person name="Thang M."/>
            <person name="Chan C."/>
        </authorList>
    </citation>
    <scope>NUCLEOTIDE SEQUENCE [LARGE SCALE GENOMIC DNA]</scope>
</reference>
<dbReference type="EMBL" id="CAUYUJ010017980">
    <property type="protein sequence ID" value="CAK0879600.1"/>
    <property type="molecule type" value="Genomic_DNA"/>
</dbReference>
<sequence>SRLVGLKGRVSRAARGAGAGMPVKPLDRRGGDGRREARRGRPRPARAAAPRWLLRCTSGALAVAARVAAGPQAFWAAWPRPAAPAAPWACGGRVRLAARGGDEDQEGEETAPAPAPAPPPPPLAEIRAGDRFTGWLKHPVLTRGDKFSLI</sequence>
<feature type="region of interest" description="Disordered" evidence="1">
    <location>
        <begin position="1"/>
        <end position="48"/>
    </location>
</feature>
<organism evidence="2 3">
    <name type="scientific">Prorocentrum cordatum</name>
    <dbReference type="NCBI Taxonomy" id="2364126"/>
    <lineage>
        <taxon>Eukaryota</taxon>
        <taxon>Sar</taxon>
        <taxon>Alveolata</taxon>
        <taxon>Dinophyceae</taxon>
        <taxon>Prorocentrales</taxon>
        <taxon>Prorocentraceae</taxon>
        <taxon>Prorocentrum</taxon>
    </lineage>
</organism>